<name>A0A7U4QJZ1_DESA2</name>
<organism evidence="2 3">
    <name type="scientific">Desulfofervidus auxilii</name>
    <dbReference type="NCBI Taxonomy" id="1621989"/>
    <lineage>
        <taxon>Bacteria</taxon>
        <taxon>Pseudomonadati</taxon>
        <taxon>Thermodesulfobacteriota</taxon>
        <taxon>Candidatus Desulfofervidia</taxon>
        <taxon>Candidatus Desulfofervidales</taxon>
        <taxon>Candidatus Desulfofervidaceae</taxon>
        <taxon>Candidatus Desulfofervidus</taxon>
    </lineage>
</organism>
<dbReference type="EMBL" id="CP013015">
    <property type="protein sequence ID" value="AMM40742.1"/>
    <property type="molecule type" value="Genomic_DNA"/>
</dbReference>
<dbReference type="AlphaFoldDB" id="A0A7U4QJZ1"/>
<dbReference type="KEGG" id="daw:HS1_000938"/>
<proteinExistence type="predicted"/>
<evidence type="ECO:0000313" key="3">
    <source>
        <dbReference type="Proteomes" id="UP000070560"/>
    </source>
</evidence>
<feature type="compositionally biased region" description="Polar residues" evidence="1">
    <location>
        <begin position="239"/>
        <end position="249"/>
    </location>
</feature>
<protein>
    <submittedName>
        <fullName evidence="2">Uncharacterized protein</fullName>
    </submittedName>
</protein>
<evidence type="ECO:0000313" key="2">
    <source>
        <dbReference type="EMBL" id="AMM40742.1"/>
    </source>
</evidence>
<sequence length="485" mass="56618">MEKELTFELYEIKDALNLDDSSYIKLRTELRKKGVLAPPQVGRRAVFGKEAIPAIKDYLDSKDKRLGEKFIVWFLTKRKKWVKSQEEIKNLKVDSSQVVFRQVMEQLGVDKETREYRSLLEKLKGEGIAKVYGIIGKQITYINPTERFFEIVSQYLNVSPKKVAEAVERIENSNEVELLDYMTRIGAMPYYKHVYNYLRGRNAVIKGKYVKIKKEAIAYIKEYLTKKKSPATERITEAIPQTSATSQEGTRPKASHSELTQMERLVDIAFRKEKIIIRKILLSEARQHNPISLLSFPGMTWFFERDLIALAGENISQIVGLERDKRVYEFMVLNKPPEKSYIHTFNTTDHEFAKNPPNYIKPFNFVWLDYMGAFSWKKLETFEDLLKNRLFCLPATLALTFQAGLEYSDVLDYYKKVTRMKPAAKGRKPDWKMIRLTALPMIYAQTASKYGVSCYKVIEREYVEPVKMCHHAPMVLLVLRLENKY</sequence>
<reference evidence="2 3" key="1">
    <citation type="submission" date="2015-10" db="EMBL/GenBank/DDBJ databases">
        <title>Candidatus Desulfofervidus auxilii, a hydrogenotrophic sulfate-reducing bacterium involved in the thermophilic anaerobic oxidation of methane.</title>
        <authorList>
            <person name="Krukenberg V."/>
            <person name="Richter M."/>
            <person name="Wegener G."/>
        </authorList>
    </citation>
    <scope>NUCLEOTIDE SEQUENCE [LARGE SCALE GENOMIC DNA]</scope>
    <source>
        <strain evidence="2 3">HS1</strain>
    </source>
</reference>
<dbReference type="RefSeq" id="WP_066061651.1">
    <property type="nucleotide sequence ID" value="NZ_CP013015.1"/>
</dbReference>
<evidence type="ECO:0000256" key="1">
    <source>
        <dbReference type="SAM" id="MobiDB-lite"/>
    </source>
</evidence>
<accession>A0A7U4QJZ1</accession>
<keyword evidence="3" id="KW-1185">Reference proteome</keyword>
<feature type="region of interest" description="Disordered" evidence="1">
    <location>
        <begin position="234"/>
        <end position="257"/>
    </location>
</feature>
<dbReference type="Proteomes" id="UP000070560">
    <property type="component" value="Chromosome"/>
</dbReference>
<gene>
    <name evidence="2" type="ORF">HS1_000938</name>
</gene>